<dbReference type="PATRIC" id="fig|1163745.3.peg.126"/>
<evidence type="ECO:0000313" key="2">
    <source>
        <dbReference type="EMBL" id="AFI05148.1"/>
    </source>
</evidence>
<dbReference type="Proteomes" id="UP000005013">
    <property type="component" value="Chromosome"/>
</dbReference>
<feature type="transmembrane region" description="Helical" evidence="1">
    <location>
        <begin position="40"/>
        <end position="66"/>
    </location>
</feature>
<dbReference type="HOGENOM" id="CLU_1616740_0_0_7"/>
<keyword evidence="1" id="KW-1133">Transmembrane helix</keyword>
<name>I0EQC9_HELCM</name>
<keyword evidence="3" id="KW-1185">Reference proteome</keyword>
<organism evidence="2 3">
    <name type="scientific">Helicobacter cetorum (strain ATCC BAA-540 / CCUG 52418 / MIT 99-5656)</name>
    <dbReference type="NCBI Taxonomy" id="1163745"/>
    <lineage>
        <taxon>Bacteria</taxon>
        <taxon>Pseudomonadati</taxon>
        <taxon>Campylobacterota</taxon>
        <taxon>Epsilonproteobacteria</taxon>
        <taxon>Campylobacterales</taxon>
        <taxon>Helicobacteraceae</taxon>
        <taxon>Helicobacter</taxon>
    </lineage>
</organism>
<accession>I0EQC9</accession>
<feature type="transmembrane region" description="Helical" evidence="1">
    <location>
        <begin position="87"/>
        <end position="111"/>
    </location>
</feature>
<proteinExistence type="predicted"/>
<dbReference type="RefSeq" id="WP_014658677.1">
    <property type="nucleotide sequence ID" value="NC_017735.1"/>
</dbReference>
<dbReference type="KEGG" id="hcm:HCD_00580"/>
<gene>
    <name evidence="2" type="ordered locus">HCD_00580</name>
</gene>
<keyword evidence="1" id="KW-0472">Membrane</keyword>
<dbReference type="EMBL" id="CP003481">
    <property type="protein sequence ID" value="AFI05148.1"/>
    <property type="molecule type" value="Genomic_DNA"/>
</dbReference>
<evidence type="ECO:0000256" key="1">
    <source>
        <dbReference type="SAM" id="Phobius"/>
    </source>
</evidence>
<dbReference type="AlphaFoldDB" id="I0EQC9"/>
<dbReference type="STRING" id="1163745.HCD_00580"/>
<sequence length="164" mass="19275">MLKIKIKVCAIALLLCVVLWLIDANFISDCYSVISKQELSNIFITLIAGLFGFGIAIIPLAIQLFSQKTDFIHELKENNWNFLVIPLFNRLVGFLKVLFYFLIFLLFIQIFYHFKVDILKIKIIKNITSIVLFYAYLVFIGYFLWHMLKVIKDLQKLVNLFLKK</sequence>
<evidence type="ECO:0000313" key="3">
    <source>
        <dbReference type="Proteomes" id="UP000005013"/>
    </source>
</evidence>
<feature type="transmembrane region" description="Helical" evidence="1">
    <location>
        <begin position="123"/>
        <end position="145"/>
    </location>
</feature>
<keyword evidence="1" id="KW-0812">Transmembrane</keyword>
<protein>
    <submittedName>
        <fullName evidence="2">Uncharacterized protein</fullName>
    </submittedName>
</protein>
<reference evidence="2 3" key="1">
    <citation type="journal article" date="2013" name="PLoS ONE">
        <title>Sequence Divergence and Conservation in Genomes ofHelicobacter cetorum Strains from a Dolphin and a Whale.</title>
        <authorList>
            <person name="Kersulyte D."/>
            <person name="Rossi M."/>
            <person name="Berg D.E."/>
        </authorList>
    </citation>
    <scope>NUCLEOTIDE SEQUENCE [LARGE SCALE GENOMIC DNA]</scope>
    <source>
        <strain evidence="2 3">MIT 99-5656</strain>
    </source>
</reference>